<dbReference type="GO" id="GO:0008270">
    <property type="term" value="F:zinc ion binding"/>
    <property type="evidence" value="ECO:0007669"/>
    <property type="project" value="InterPro"/>
</dbReference>
<feature type="compositionally biased region" description="Basic and acidic residues" evidence="3">
    <location>
        <begin position="478"/>
        <end position="497"/>
    </location>
</feature>
<accession>A0A8S0WAM1</accession>
<feature type="region of interest" description="Disordered" evidence="3">
    <location>
        <begin position="514"/>
        <end position="657"/>
    </location>
</feature>
<feature type="compositionally biased region" description="Basic and acidic residues" evidence="3">
    <location>
        <begin position="922"/>
        <end position="934"/>
    </location>
</feature>
<feature type="domain" description="Zn(2)-C6 fungal-type" evidence="4">
    <location>
        <begin position="51"/>
        <end position="82"/>
    </location>
</feature>
<keyword evidence="2" id="KW-0539">Nucleus</keyword>
<dbReference type="PROSITE" id="PS00463">
    <property type="entry name" value="ZN2_CY6_FUNGAL_1"/>
    <property type="match status" value="1"/>
</dbReference>
<feature type="region of interest" description="Disordered" evidence="3">
    <location>
        <begin position="889"/>
        <end position="950"/>
    </location>
</feature>
<feature type="region of interest" description="Disordered" evidence="3">
    <location>
        <begin position="815"/>
        <end position="839"/>
    </location>
</feature>
<feature type="region of interest" description="Disordered" evidence="3">
    <location>
        <begin position="1868"/>
        <end position="1906"/>
    </location>
</feature>
<comment type="subcellular location">
    <subcellularLocation>
        <location evidence="1">Nucleus</location>
    </subcellularLocation>
</comment>
<evidence type="ECO:0000313" key="5">
    <source>
        <dbReference type="EMBL" id="CAA7268778.1"/>
    </source>
</evidence>
<dbReference type="EMBL" id="CACVBS010000070">
    <property type="protein sequence ID" value="CAA7268778.1"/>
    <property type="molecule type" value="Genomic_DNA"/>
</dbReference>
<name>A0A8S0WAM1_CYCAE</name>
<feature type="compositionally biased region" description="Low complexity" evidence="3">
    <location>
        <begin position="1762"/>
        <end position="1780"/>
    </location>
</feature>
<evidence type="ECO:0000259" key="4">
    <source>
        <dbReference type="PROSITE" id="PS50048"/>
    </source>
</evidence>
<feature type="compositionally biased region" description="Low complexity" evidence="3">
    <location>
        <begin position="1622"/>
        <end position="1678"/>
    </location>
</feature>
<evidence type="ECO:0000313" key="6">
    <source>
        <dbReference type="Proteomes" id="UP000467700"/>
    </source>
</evidence>
<dbReference type="GO" id="GO:0000981">
    <property type="term" value="F:DNA-binding transcription factor activity, RNA polymerase II-specific"/>
    <property type="evidence" value="ECO:0007669"/>
    <property type="project" value="InterPro"/>
</dbReference>
<feature type="compositionally biased region" description="Low complexity" evidence="3">
    <location>
        <begin position="606"/>
        <end position="621"/>
    </location>
</feature>
<dbReference type="InterPro" id="IPR050613">
    <property type="entry name" value="Sec_Metabolite_Reg"/>
</dbReference>
<feature type="compositionally biased region" description="Gly residues" evidence="3">
    <location>
        <begin position="1226"/>
        <end position="1239"/>
    </location>
</feature>
<reference evidence="5 6" key="1">
    <citation type="submission" date="2020-01" db="EMBL/GenBank/DDBJ databases">
        <authorList>
            <person name="Gupta K D."/>
        </authorList>
    </citation>
    <scope>NUCLEOTIDE SEQUENCE [LARGE SCALE GENOMIC DNA]</scope>
</reference>
<protein>
    <recommendedName>
        <fullName evidence="4">Zn(2)-C6 fungal-type domain-containing protein</fullName>
    </recommendedName>
</protein>
<dbReference type="PROSITE" id="PS50048">
    <property type="entry name" value="ZN2_CY6_FUNGAL_2"/>
    <property type="match status" value="1"/>
</dbReference>
<feature type="compositionally biased region" description="Basic and acidic residues" evidence="3">
    <location>
        <begin position="549"/>
        <end position="576"/>
    </location>
</feature>
<feature type="compositionally biased region" description="Low complexity" evidence="3">
    <location>
        <begin position="1268"/>
        <end position="1286"/>
    </location>
</feature>
<feature type="compositionally biased region" description="Gly residues" evidence="3">
    <location>
        <begin position="1178"/>
        <end position="1199"/>
    </location>
</feature>
<feature type="compositionally biased region" description="Low complexity" evidence="3">
    <location>
        <begin position="514"/>
        <end position="528"/>
    </location>
</feature>
<feature type="compositionally biased region" description="Low complexity" evidence="3">
    <location>
        <begin position="1872"/>
        <end position="1895"/>
    </location>
</feature>
<dbReference type="InterPro" id="IPR001138">
    <property type="entry name" value="Zn2Cys6_DnaBD"/>
</dbReference>
<feature type="region of interest" description="Disordered" evidence="3">
    <location>
        <begin position="1177"/>
        <end position="1286"/>
    </location>
</feature>
<dbReference type="OrthoDB" id="2269373at2759"/>
<feature type="compositionally biased region" description="Low complexity" evidence="3">
    <location>
        <begin position="354"/>
        <end position="372"/>
    </location>
</feature>
<evidence type="ECO:0000256" key="1">
    <source>
        <dbReference type="ARBA" id="ARBA00004123"/>
    </source>
</evidence>
<feature type="compositionally biased region" description="Low complexity" evidence="3">
    <location>
        <begin position="639"/>
        <end position="652"/>
    </location>
</feature>
<feature type="compositionally biased region" description="Pro residues" evidence="3">
    <location>
        <begin position="1732"/>
        <end position="1748"/>
    </location>
</feature>
<feature type="compositionally biased region" description="Basic and acidic residues" evidence="3">
    <location>
        <begin position="623"/>
        <end position="638"/>
    </location>
</feature>
<feature type="region of interest" description="Disordered" evidence="3">
    <location>
        <begin position="153"/>
        <end position="187"/>
    </location>
</feature>
<dbReference type="InterPro" id="IPR036864">
    <property type="entry name" value="Zn2-C6_fun-type_DNA-bd_sf"/>
</dbReference>
<proteinExistence type="predicted"/>
<gene>
    <name evidence="5" type="ORF">AAE3_LOCUS11052</name>
</gene>
<evidence type="ECO:0000256" key="2">
    <source>
        <dbReference type="ARBA" id="ARBA00023242"/>
    </source>
</evidence>
<dbReference type="Gene3D" id="4.10.240.10">
    <property type="entry name" value="Zn(2)-C6 fungal-type DNA-binding domain"/>
    <property type="match status" value="1"/>
</dbReference>
<feature type="compositionally biased region" description="Polar residues" evidence="3">
    <location>
        <begin position="7"/>
        <end position="34"/>
    </location>
</feature>
<comment type="caution">
    <text evidence="5">The sequence shown here is derived from an EMBL/GenBank/DDBJ whole genome shotgun (WGS) entry which is preliminary data.</text>
</comment>
<feature type="compositionally biased region" description="Low complexity" evidence="3">
    <location>
        <begin position="1571"/>
        <end position="1596"/>
    </location>
</feature>
<feature type="compositionally biased region" description="Polar residues" evidence="3">
    <location>
        <begin position="153"/>
        <end position="165"/>
    </location>
</feature>
<evidence type="ECO:0000256" key="3">
    <source>
        <dbReference type="SAM" id="MobiDB-lite"/>
    </source>
</evidence>
<feature type="compositionally biased region" description="Low complexity" evidence="3">
    <location>
        <begin position="1412"/>
        <end position="1429"/>
    </location>
</feature>
<dbReference type="GO" id="GO:0005634">
    <property type="term" value="C:nucleus"/>
    <property type="evidence" value="ECO:0007669"/>
    <property type="project" value="UniProtKB-SubCell"/>
</dbReference>
<feature type="compositionally biased region" description="Low complexity" evidence="3">
    <location>
        <begin position="225"/>
        <end position="250"/>
    </location>
</feature>
<dbReference type="SUPFAM" id="SSF57701">
    <property type="entry name" value="Zn2/Cys6 DNA-binding domain"/>
    <property type="match status" value="1"/>
</dbReference>
<feature type="compositionally biased region" description="Acidic residues" evidence="3">
    <location>
        <begin position="892"/>
        <end position="921"/>
    </location>
</feature>
<dbReference type="Proteomes" id="UP000467700">
    <property type="component" value="Unassembled WGS sequence"/>
</dbReference>
<feature type="compositionally biased region" description="Basic residues" evidence="3">
    <location>
        <begin position="168"/>
        <end position="184"/>
    </location>
</feature>
<dbReference type="PANTHER" id="PTHR31001">
    <property type="entry name" value="UNCHARACTERIZED TRANSCRIPTIONAL REGULATORY PROTEIN"/>
    <property type="match status" value="1"/>
</dbReference>
<sequence>MDDASSTHHSNANPNSNTSAHTNVGTNANNSPNAGTAAKAPRQGRSRTTVVCGECKRLKLRCDQRHPCASCTKRRTVERCIYAPGAAEKVDVASLNNRLIPVEALLTLLTAGQFQSTYPLANPAVALPVGFSFDPASFSALLNSLLTSSGFNPSTPEAATSSATQHDARKHSQHHSYTHNHHNHQASLRLHEPRHTIFLSAHDLALALLEELDLDMDSDPGTAFTTDTTTDTNMTIMDTTPTTTNSNTNTNYIKLELDPSSSTHHTSSSFVSSPSTAYQPLHEFDFRSSTLRPNTHLLLPTRTKSQAQRQRRRQAQAHHLLPALSIYYPSSIGSASGLASTPLATSASSAFDDLASPLPPSSTATPTTTSTSNQYTFPPQVRLSPYPQPPPAPAFSSSSTSVHLLSGPSQIGQTTAPRTPRPSTSTSTSTNPQITPALLSLLPPRGVCKIWLGRARVLLEARIGVLLAFSLSGGRRSGGTERGGKGKATEGKKKEDAWRSFESRCLRALSTTSGFGHSFSSPSPSLTSAPPYLHAHPPTHERKRTYKPNGDKERDKKERERREKTERERREKEKARMIYLKGMPGLQTSTSIPLSALERGEGGRRSGSSASASGSGSTSTSGRRRERDRRSERRDPAHGADPGDPGDEPGQQEQEHEPESLPFFALLCFVLAVGASSPASPSSPLESGNEPHTHTPGFLFELGRQALGVWDTCCPSFSSFSSSSSAGGLGKERMEREREEYVLACVVGVVYLVRAGTIQRPSFGVEDADDDDEMDRGEAGDADAEGQVIALVGKMINAARSLGLDRLSSPFSSLLSESESRSKGKGKGKGKHPMKEDGEREEWKKMLWWEVLFWDLFTADAQHRAPLVPLDAYLSNSLPFCAGLQLSSTSEAQDDDEGDEDEDEGNEGEADDEHDEENEVEDERRYKPVLRLDEQAQAGGEERDEEADGGLDMEKAYAGARYRLTHLTALIKDRVARPSCSCCGYTLEEALALEGEVGRFGAGLPPSLRLSPTSSSAELAMMAGLLVLMVYKPFLLRGRGGKDASVPGSAPVPAPGPAQEACVRAARGVLRAAKELKSLSSSSSSSSPSVFLDLYPLDETLLDASVICAHAALHPRPSSLSSFGYANTNAGDGKERVVLVEVVRSALDLISGPNTSLTGRQRWVVEGLRERLVRSVGEGAGAGGGVGAGASGKKSGGASKGKKAGEVTPTHTGLKRRREDDDDEGTGGGTGSGGRGFGGAFFQVRPCGESADGGRIVGSVNLNPNPGTTSTLSSTSTSVSTTSPSPTVMATEYHLSNNGAAGAGGGEGMVSGYDFGGSSGNPTTSQSLYNPFPTQYAALQLPPPLPQPDQVGLHGVHNSQQHHSGMVDMSSSQTQEYVYSDQYQGLSSPSAYTQQRELHQQGSAGMPHVQGSTSVPASMPSPSTSTSVADPHMRLADLGRNSGSGGGLSGPRSAGARAGGQVEKMEDDAERQRERARDKDRERGDSNSKQKDKDKDKVKDKKHAKTQRTYPAVGIRVRDRASNPLLKSRQPDAVTGRSMTTADTVRAYQEQQKKLAAAAAGDRSMSGQGQGQSSAPPAQVPSPAAAAYRSRSSSSSMAQTKQIDQQFPFSQAKAQSKFSVRQQQPQHSQPPSFGPHPHSQMFEHSPFSQQHQQSPLQQSPLQQSPLQQSPLQQLSLQHPHPHPHSQSMFTDTMAYNPVSSPFSNASSSPFVSTSSGPHPLTPTFGSQHQHQPTPPFFGPPPPPPPPPLQTNSPAMHFHPHTPSAYGSSCGGSPASSGPHSQMHGHGQGMQLDNMSLDHAMLSVPSTPVYEVKPGLESWQRRHLSQSQHHQQGQMLQQYHHDSVGPQYDQEMSLPAQPYQQQQYQIESGMAISSPWSAQPHQHQHQQQQPSTESQPFWNPGGDFKFN</sequence>
<feature type="region of interest" description="Disordered" evidence="3">
    <location>
        <begin position="1396"/>
        <end position="1790"/>
    </location>
</feature>
<dbReference type="CDD" id="cd00067">
    <property type="entry name" value="GAL4"/>
    <property type="match status" value="1"/>
</dbReference>
<dbReference type="PANTHER" id="PTHR31001:SF81">
    <property type="entry name" value="ZN(II)2CYS6 TRANSCRIPTION FACTOR"/>
    <property type="match status" value="1"/>
</dbReference>
<feature type="region of interest" description="Disordered" evidence="3">
    <location>
        <begin position="472"/>
        <end position="497"/>
    </location>
</feature>
<feature type="compositionally biased region" description="Polar residues" evidence="3">
    <location>
        <begin position="1597"/>
        <end position="1621"/>
    </location>
</feature>
<feature type="compositionally biased region" description="Low complexity" evidence="3">
    <location>
        <begin position="394"/>
        <end position="432"/>
    </location>
</feature>
<keyword evidence="6" id="KW-1185">Reference proteome</keyword>
<feature type="compositionally biased region" description="Basic and acidic residues" evidence="3">
    <location>
        <begin position="1470"/>
        <end position="1499"/>
    </location>
</feature>
<feature type="region of interest" description="Disordered" evidence="3">
    <location>
        <begin position="1"/>
        <end position="43"/>
    </location>
</feature>
<organism evidence="5 6">
    <name type="scientific">Cyclocybe aegerita</name>
    <name type="common">Black poplar mushroom</name>
    <name type="synonym">Agrocybe aegerita</name>
    <dbReference type="NCBI Taxonomy" id="1973307"/>
    <lineage>
        <taxon>Eukaryota</taxon>
        <taxon>Fungi</taxon>
        <taxon>Dikarya</taxon>
        <taxon>Basidiomycota</taxon>
        <taxon>Agaricomycotina</taxon>
        <taxon>Agaricomycetes</taxon>
        <taxon>Agaricomycetidae</taxon>
        <taxon>Agaricales</taxon>
        <taxon>Agaricineae</taxon>
        <taxon>Bolbitiaceae</taxon>
        <taxon>Cyclocybe</taxon>
    </lineage>
</organism>
<dbReference type="Pfam" id="PF00172">
    <property type="entry name" value="Zn_clus"/>
    <property type="match status" value="1"/>
</dbReference>
<dbReference type="SMART" id="SM00066">
    <property type="entry name" value="GAL4"/>
    <property type="match status" value="1"/>
</dbReference>
<dbReference type="CDD" id="cd12148">
    <property type="entry name" value="fungal_TF_MHR"/>
    <property type="match status" value="1"/>
</dbReference>
<feature type="compositionally biased region" description="Low complexity" evidence="3">
    <location>
        <begin position="1696"/>
        <end position="1715"/>
    </location>
</feature>
<feature type="compositionally biased region" description="Low complexity" evidence="3">
    <location>
        <begin position="1450"/>
        <end position="1460"/>
    </location>
</feature>
<feature type="compositionally biased region" description="Basic residues" evidence="3">
    <location>
        <begin position="823"/>
        <end position="832"/>
    </location>
</feature>
<feature type="region of interest" description="Disordered" evidence="3">
    <location>
        <begin position="223"/>
        <end position="250"/>
    </location>
</feature>
<feature type="region of interest" description="Disordered" evidence="3">
    <location>
        <begin position="354"/>
        <end position="435"/>
    </location>
</feature>